<keyword evidence="3" id="KW-1185">Reference proteome</keyword>
<proteinExistence type="predicted"/>
<feature type="compositionally biased region" description="Basic and acidic residues" evidence="1">
    <location>
        <begin position="27"/>
        <end position="51"/>
    </location>
</feature>
<evidence type="ECO:0000313" key="3">
    <source>
        <dbReference type="Proteomes" id="UP000023152"/>
    </source>
</evidence>
<reference evidence="2 3" key="1">
    <citation type="journal article" date="2013" name="Curr. Biol.">
        <title>The Genome of the Foraminiferan Reticulomyxa filosa.</title>
        <authorList>
            <person name="Glockner G."/>
            <person name="Hulsmann N."/>
            <person name="Schleicher M."/>
            <person name="Noegel A.A."/>
            <person name="Eichinger L."/>
            <person name="Gallinger C."/>
            <person name="Pawlowski J."/>
            <person name="Sierra R."/>
            <person name="Euteneuer U."/>
            <person name="Pillet L."/>
            <person name="Moustafa A."/>
            <person name="Platzer M."/>
            <person name="Groth M."/>
            <person name="Szafranski K."/>
            <person name="Schliwa M."/>
        </authorList>
    </citation>
    <scope>NUCLEOTIDE SEQUENCE [LARGE SCALE GENOMIC DNA]</scope>
</reference>
<feature type="compositionally biased region" description="Basic and acidic residues" evidence="1">
    <location>
        <begin position="1"/>
        <end position="16"/>
    </location>
</feature>
<comment type="caution">
    <text evidence="2">The sequence shown here is derived from an EMBL/GenBank/DDBJ whole genome shotgun (WGS) entry which is preliminary data.</text>
</comment>
<dbReference type="EMBL" id="ASPP01006574">
    <property type="protein sequence ID" value="ETO28604.1"/>
    <property type="molecule type" value="Genomic_DNA"/>
</dbReference>
<feature type="compositionally biased region" description="Basic residues" evidence="1">
    <location>
        <begin position="149"/>
        <end position="163"/>
    </location>
</feature>
<dbReference type="Proteomes" id="UP000023152">
    <property type="component" value="Unassembled WGS sequence"/>
</dbReference>
<feature type="region of interest" description="Disordered" evidence="1">
    <location>
        <begin position="141"/>
        <end position="163"/>
    </location>
</feature>
<name>X6NS95_RETFI</name>
<accession>X6NS95</accession>
<sequence>MKETKYSMNEALKKSDVSQSQCQSPKNDTEQKLVRDASIPRHESSSDRQQDVVDPFTTIGISTNDSDKSSISDTLAKVLNSHNINTEERKKKRRELIERFQQKSKSNSCSDSSTRSSSIRSSPHKSVFPHLIFQDISNKQSQPTTFSVCKKKKKKKKLLTNQN</sequence>
<evidence type="ECO:0000313" key="2">
    <source>
        <dbReference type="EMBL" id="ETO28604.1"/>
    </source>
</evidence>
<evidence type="ECO:0000256" key="1">
    <source>
        <dbReference type="SAM" id="MobiDB-lite"/>
    </source>
</evidence>
<gene>
    <name evidence="2" type="ORF">RFI_08527</name>
</gene>
<feature type="compositionally biased region" description="Polar residues" evidence="1">
    <location>
        <begin position="17"/>
        <end position="26"/>
    </location>
</feature>
<feature type="region of interest" description="Disordered" evidence="1">
    <location>
        <begin position="1"/>
        <end position="72"/>
    </location>
</feature>
<protein>
    <submittedName>
        <fullName evidence="2">Uncharacterized protein</fullName>
    </submittedName>
</protein>
<organism evidence="2 3">
    <name type="scientific">Reticulomyxa filosa</name>
    <dbReference type="NCBI Taxonomy" id="46433"/>
    <lineage>
        <taxon>Eukaryota</taxon>
        <taxon>Sar</taxon>
        <taxon>Rhizaria</taxon>
        <taxon>Retaria</taxon>
        <taxon>Foraminifera</taxon>
        <taxon>Monothalamids</taxon>
        <taxon>Reticulomyxidae</taxon>
        <taxon>Reticulomyxa</taxon>
    </lineage>
</organism>
<feature type="region of interest" description="Disordered" evidence="1">
    <location>
        <begin position="100"/>
        <end position="125"/>
    </location>
</feature>
<feature type="compositionally biased region" description="Low complexity" evidence="1">
    <location>
        <begin position="103"/>
        <end position="125"/>
    </location>
</feature>
<dbReference type="AlphaFoldDB" id="X6NS95"/>